<feature type="compositionally biased region" description="Polar residues" evidence="1">
    <location>
        <begin position="71"/>
        <end position="82"/>
    </location>
</feature>
<dbReference type="EMBL" id="QEAS01000125">
    <property type="protein sequence ID" value="PWG77841.1"/>
    <property type="molecule type" value="Genomic_DNA"/>
</dbReference>
<dbReference type="Pfam" id="PF19077">
    <property type="entry name" value="Big_13"/>
    <property type="match status" value="2"/>
</dbReference>
<protein>
    <recommendedName>
        <fullName evidence="2">Bacterial Ig-like domain-containing protein</fullName>
    </recommendedName>
</protein>
<dbReference type="AlphaFoldDB" id="A0A2U2P8X2"/>
<feature type="region of interest" description="Disordered" evidence="1">
    <location>
        <begin position="54"/>
        <end position="88"/>
    </location>
</feature>
<name>A0A2U2P8X2_9SPHI</name>
<evidence type="ECO:0000313" key="4">
    <source>
        <dbReference type="Proteomes" id="UP000245647"/>
    </source>
</evidence>
<dbReference type="InterPro" id="IPR044016">
    <property type="entry name" value="Big_13"/>
</dbReference>
<dbReference type="NCBIfam" id="NF033510">
    <property type="entry name" value="Ca_tandemer"/>
    <property type="match status" value="2"/>
</dbReference>
<feature type="domain" description="Bacterial Ig-like" evidence="2">
    <location>
        <begin position="6"/>
        <end position="53"/>
    </location>
</feature>
<feature type="non-terminal residue" evidence="3">
    <location>
        <position position="1"/>
    </location>
</feature>
<reference evidence="3 4" key="1">
    <citation type="submission" date="2018-04" db="EMBL/GenBank/DDBJ databases">
        <title>Pedobacter chongqingensis sp. nov., isolated from a rottenly hemp rope.</title>
        <authorList>
            <person name="Cai Y."/>
        </authorList>
    </citation>
    <scope>NUCLEOTIDE SEQUENCE [LARGE SCALE GENOMIC DNA]</scope>
    <source>
        <strain evidence="3 4">FJ4-8</strain>
    </source>
</reference>
<proteinExistence type="predicted"/>
<feature type="non-terminal residue" evidence="3">
    <location>
        <position position="119"/>
    </location>
</feature>
<accession>A0A2U2P8X2</accession>
<evidence type="ECO:0000313" key="3">
    <source>
        <dbReference type="EMBL" id="PWG77841.1"/>
    </source>
</evidence>
<sequence>DGKPYGPVYADQNGHWELVINPALAEGGHIVTVKATDIAGNVSESAETTITVKTDKPVTPEQPTVPGGNGSATNDTTPTFSGTAEPGTKIEIVIDGKPYGPVYADQNGHWEITLSEELG</sequence>
<dbReference type="Gene3D" id="2.60.40.10">
    <property type="entry name" value="Immunoglobulins"/>
    <property type="match status" value="2"/>
</dbReference>
<evidence type="ECO:0000256" key="1">
    <source>
        <dbReference type="SAM" id="MobiDB-lite"/>
    </source>
</evidence>
<dbReference type="RefSeq" id="WP_202913859.1">
    <property type="nucleotide sequence ID" value="NZ_QEAS01000125.1"/>
</dbReference>
<evidence type="ECO:0000259" key="2">
    <source>
        <dbReference type="Pfam" id="PF19077"/>
    </source>
</evidence>
<organism evidence="3 4">
    <name type="scientific">Pararcticibacter amylolyticus</name>
    <dbReference type="NCBI Taxonomy" id="2173175"/>
    <lineage>
        <taxon>Bacteria</taxon>
        <taxon>Pseudomonadati</taxon>
        <taxon>Bacteroidota</taxon>
        <taxon>Sphingobacteriia</taxon>
        <taxon>Sphingobacteriales</taxon>
        <taxon>Sphingobacteriaceae</taxon>
        <taxon>Pararcticibacter</taxon>
    </lineage>
</organism>
<dbReference type="InterPro" id="IPR013783">
    <property type="entry name" value="Ig-like_fold"/>
</dbReference>
<comment type="caution">
    <text evidence="3">The sequence shown here is derived from an EMBL/GenBank/DDBJ whole genome shotgun (WGS) entry which is preliminary data.</text>
</comment>
<feature type="domain" description="Bacterial Ig-like" evidence="2">
    <location>
        <begin position="71"/>
        <end position="118"/>
    </location>
</feature>
<dbReference type="Proteomes" id="UP000245647">
    <property type="component" value="Unassembled WGS sequence"/>
</dbReference>
<gene>
    <name evidence="3" type="ORF">DDR33_25380</name>
</gene>
<keyword evidence="4" id="KW-1185">Reference proteome</keyword>